<dbReference type="Proteomes" id="UP000298652">
    <property type="component" value="Chromosome 4"/>
</dbReference>
<organism evidence="1 2">
    <name type="scientific">Setaria viridis</name>
    <name type="common">Green bristlegrass</name>
    <name type="synonym">Setaria italica subsp. viridis</name>
    <dbReference type="NCBI Taxonomy" id="4556"/>
    <lineage>
        <taxon>Eukaryota</taxon>
        <taxon>Viridiplantae</taxon>
        <taxon>Streptophyta</taxon>
        <taxon>Embryophyta</taxon>
        <taxon>Tracheophyta</taxon>
        <taxon>Spermatophyta</taxon>
        <taxon>Magnoliopsida</taxon>
        <taxon>Liliopsida</taxon>
        <taxon>Poales</taxon>
        <taxon>Poaceae</taxon>
        <taxon>PACMAD clade</taxon>
        <taxon>Panicoideae</taxon>
        <taxon>Panicodae</taxon>
        <taxon>Paniceae</taxon>
        <taxon>Cenchrinae</taxon>
        <taxon>Setaria</taxon>
    </lineage>
</organism>
<reference evidence="1" key="1">
    <citation type="submission" date="2019-03" db="EMBL/GenBank/DDBJ databases">
        <title>WGS assembly of Setaria viridis.</title>
        <authorList>
            <person name="Huang P."/>
            <person name="Jenkins J."/>
            <person name="Grimwood J."/>
            <person name="Barry K."/>
            <person name="Healey A."/>
            <person name="Mamidi S."/>
            <person name="Sreedasyam A."/>
            <person name="Shu S."/>
            <person name="Feldman M."/>
            <person name="Wu J."/>
            <person name="Yu Y."/>
            <person name="Chen C."/>
            <person name="Johnson J."/>
            <person name="Rokhsar D."/>
            <person name="Baxter I."/>
            <person name="Schmutz J."/>
            <person name="Brutnell T."/>
            <person name="Kellogg E."/>
        </authorList>
    </citation>
    <scope>NUCLEOTIDE SEQUENCE [LARGE SCALE GENOMIC DNA]</scope>
</reference>
<protein>
    <submittedName>
        <fullName evidence="1">Uncharacterized protein</fullName>
    </submittedName>
</protein>
<name>A0A4U6UTL3_SETVI</name>
<dbReference type="AlphaFoldDB" id="A0A4U6UTL3"/>
<proteinExistence type="predicted"/>
<dbReference type="Gramene" id="TKW19788">
    <property type="protein sequence ID" value="TKW19788"/>
    <property type="gene ID" value="SEVIR_4G042700v2"/>
</dbReference>
<evidence type="ECO:0000313" key="2">
    <source>
        <dbReference type="Proteomes" id="UP000298652"/>
    </source>
</evidence>
<evidence type="ECO:0000313" key="1">
    <source>
        <dbReference type="EMBL" id="TKW19788.1"/>
    </source>
</evidence>
<keyword evidence="2" id="KW-1185">Reference proteome</keyword>
<accession>A0A4U6UTL3</accession>
<dbReference type="EMBL" id="CM016555">
    <property type="protein sequence ID" value="TKW19788.1"/>
    <property type="molecule type" value="Genomic_DNA"/>
</dbReference>
<gene>
    <name evidence="1" type="ORF">SEVIR_4G042700v2</name>
</gene>
<sequence>MRRWAASCRLQQADEARRPRQHITSHRVPDVLRRWLGFVGRCIADLGQYYNVDGDILFFMHVDDECFSPCTMLCEAASQLTQDSCQLMESLGNSPHSTEPLKRTGARETLFFIVTCSQEY</sequence>